<evidence type="ECO:0000313" key="2">
    <source>
        <dbReference type="EMBL" id="MYL62604.1"/>
    </source>
</evidence>
<dbReference type="PANTHER" id="PTHR41324:SF1">
    <property type="entry name" value="DUF2232 DOMAIN-CONTAINING PROTEIN"/>
    <property type="match status" value="1"/>
</dbReference>
<feature type="transmembrane region" description="Helical" evidence="1">
    <location>
        <begin position="99"/>
        <end position="126"/>
    </location>
</feature>
<dbReference type="Proteomes" id="UP000447833">
    <property type="component" value="Unassembled WGS sequence"/>
</dbReference>
<evidence type="ECO:0000313" key="3">
    <source>
        <dbReference type="Proteomes" id="UP000447833"/>
    </source>
</evidence>
<dbReference type="EMBL" id="WMEY01000001">
    <property type="protein sequence ID" value="MYL62604.1"/>
    <property type="molecule type" value="Genomic_DNA"/>
</dbReference>
<protein>
    <submittedName>
        <fullName evidence="2">DUF2232 domain-containing protein</fullName>
    </submittedName>
</protein>
<comment type="caution">
    <text evidence="2">The sequence shown here is derived from an EMBL/GenBank/DDBJ whole genome shotgun (WGS) entry which is preliminary data.</text>
</comment>
<evidence type="ECO:0000256" key="1">
    <source>
        <dbReference type="SAM" id="Phobius"/>
    </source>
</evidence>
<feature type="transmembrane region" description="Helical" evidence="1">
    <location>
        <begin position="170"/>
        <end position="194"/>
    </location>
</feature>
<organism evidence="2 3">
    <name type="scientific">Guptibacillus hwajinpoensis</name>
    <dbReference type="NCBI Taxonomy" id="208199"/>
    <lineage>
        <taxon>Bacteria</taxon>
        <taxon>Bacillati</taxon>
        <taxon>Bacillota</taxon>
        <taxon>Bacilli</taxon>
        <taxon>Bacillales</taxon>
        <taxon>Guptibacillaceae</taxon>
        <taxon>Guptibacillus</taxon>
    </lineage>
</organism>
<feature type="transmembrane region" description="Helical" evidence="1">
    <location>
        <begin position="12"/>
        <end position="29"/>
    </location>
</feature>
<dbReference type="AlphaFoldDB" id="A0A845ES03"/>
<keyword evidence="1" id="KW-1133">Transmembrane helix</keyword>
<dbReference type="RefSeq" id="WP_160918393.1">
    <property type="nucleotide sequence ID" value="NZ_WMEY01000001.1"/>
</dbReference>
<keyword evidence="1" id="KW-0812">Transmembrane</keyword>
<accession>A0A845ES03</accession>
<feature type="transmembrane region" description="Helical" evidence="1">
    <location>
        <begin position="277"/>
        <end position="300"/>
    </location>
</feature>
<proteinExistence type="predicted"/>
<feature type="transmembrane region" description="Helical" evidence="1">
    <location>
        <begin position="214"/>
        <end position="233"/>
    </location>
</feature>
<feature type="transmembrane region" description="Helical" evidence="1">
    <location>
        <begin position="240"/>
        <end position="265"/>
    </location>
</feature>
<name>A0A845ES03_9BACL</name>
<dbReference type="PANTHER" id="PTHR41324">
    <property type="entry name" value="MEMBRANE PROTEIN-RELATED"/>
    <property type="match status" value="1"/>
</dbReference>
<reference evidence="2 3" key="1">
    <citation type="submission" date="2019-11" db="EMBL/GenBank/DDBJ databases">
        <title>Genome sequences of 17 halophilic strains isolated from different environments.</title>
        <authorList>
            <person name="Furrow R.E."/>
        </authorList>
    </citation>
    <scope>NUCLEOTIDE SEQUENCE [LARGE SCALE GENOMIC DNA]</scope>
    <source>
        <strain evidence="2 3">22506_14_FS</strain>
    </source>
</reference>
<dbReference type="InterPro" id="IPR018710">
    <property type="entry name" value="DUF2232"/>
</dbReference>
<sequence>MKNQGVRQLVEGAALAAVFAVLFLITIYVPLLGSLTLWALPIPFILMVVRNGMKSGLVMWAVTIVLGVLTAGLPSLVMTFTVGLGGITAGYLYAIRKSALAVLVGSGLAYVVGLVLAFVSSILVIGQNPADLVVEMMNQSFQQAESIYRSLGLDTSQFNQLKEQISLLRYLIPTGLVLMGVVIALISQLLSIPILRRVGNFQPPVFQPIREWTFPKSFLWYYLVVTIVMMVGLEEGSAVFVAAINVYSILNALIFVQGLAVIYFFSHQKGWPLVVPILLTFLGFALTSFVVIIGIIDLGFELRRRMKS</sequence>
<dbReference type="Pfam" id="PF09991">
    <property type="entry name" value="DUF2232"/>
    <property type="match status" value="1"/>
</dbReference>
<keyword evidence="1" id="KW-0472">Membrane</keyword>
<feature type="transmembrane region" description="Helical" evidence="1">
    <location>
        <begin position="60"/>
        <end position="93"/>
    </location>
</feature>
<gene>
    <name evidence="2" type="ORF">GLW07_04460</name>
</gene>